<feature type="compositionally biased region" description="Pro residues" evidence="9">
    <location>
        <begin position="477"/>
        <end position="492"/>
    </location>
</feature>
<dbReference type="InterPro" id="IPR038491">
    <property type="entry name" value="Velvet_dom_sf"/>
</dbReference>
<proteinExistence type="inferred from homology"/>
<reference evidence="11" key="1">
    <citation type="submission" date="2022-07" db="EMBL/GenBank/DDBJ databases">
        <title>Draft genome sequence of Zalerion maritima ATCC 34329, a (micro)plastics degrading marine fungus.</title>
        <authorList>
            <person name="Paco A."/>
            <person name="Goncalves M.F.M."/>
            <person name="Rocha-Santos T.A.P."/>
            <person name="Alves A."/>
        </authorList>
    </citation>
    <scope>NUCLEOTIDE SEQUENCE</scope>
    <source>
        <strain evidence="11">ATCC 34329</strain>
    </source>
</reference>
<evidence type="ECO:0000256" key="6">
    <source>
        <dbReference type="ARBA" id="ARBA00023163"/>
    </source>
</evidence>
<keyword evidence="12" id="KW-1185">Reference proteome</keyword>
<feature type="region of interest" description="Disordered" evidence="9">
    <location>
        <begin position="45"/>
        <end position="65"/>
    </location>
</feature>
<dbReference type="PANTHER" id="PTHR33572">
    <property type="entry name" value="SPORE DEVELOPMENT REGULATOR VOSA"/>
    <property type="match status" value="1"/>
</dbReference>
<feature type="compositionally biased region" description="Basic and acidic residues" evidence="9">
    <location>
        <begin position="515"/>
        <end position="529"/>
    </location>
</feature>
<feature type="region of interest" description="Disordered" evidence="9">
    <location>
        <begin position="231"/>
        <end position="645"/>
    </location>
</feature>
<dbReference type="GO" id="GO:0034250">
    <property type="term" value="P:positive regulation of amide metabolic process"/>
    <property type="evidence" value="ECO:0007669"/>
    <property type="project" value="UniProtKB-ARBA"/>
</dbReference>
<dbReference type="EMBL" id="JAKWBI020000037">
    <property type="protein sequence ID" value="KAJ2905139.1"/>
    <property type="molecule type" value="Genomic_DNA"/>
</dbReference>
<feature type="compositionally biased region" description="Pro residues" evidence="9">
    <location>
        <begin position="531"/>
        <end position="542"/>
    </location>
</feature>
<evidence type="ECO:0000259" key="10">
    <source>
        <dbReference type="PROSITE" id="PS51821"/>
    </source>
</evidence>
<evidence type="ECO:0000256" key="7">
    <source>
        <dbReference type="ARBA" id="ARBA00023242"/>
    </source>
</evidence>
<dbReference type="Gene3D" id="2.60.40.3960">
    <property type="entry name" value="Velvet domain"/>
    <property type="match status" value="1"/>
</dbReference>
<evidence type="ECO:0000313" key="12">
    <source>
        <dbReference type="Proteomes" id="UP001201980"/>
    </source>
</evidence>
<organism evidence="11 12">
    <name type="scientific">Zalerion maritima</name>
    <dbReference type="NCBI Taxonomy" id="339359"/>
    <lineage>
        <taxon>Eukaryota</taxon>
        <taxon>Fungi</taxon>
        <taxon>Dikarya</taxon>
        <taxon>Ascomycota</taxon>
        <taxon>Pezizomycotina</taxon>
        <taxon>Sordariomycetes</taxon>
        <taxon>Lulworthiomycetidae</taxon>
        <taxon>Lulworthiales</taxon>
        <taxon>Lulworthiaceae</taxon>
        <taxon>Zalerion</taxon>
    </lineage>
</organism>
<dbReference type="GO" id="GO:0030435">
    <property type="term" value="P:sporulation resulting in formation of a cellular spore"/>
    <property type="evidence" value="ECO:0007669"/>
    <property type="project" value="UniProtKB-KW"/>
</dbReference>
<sequence length="645" mass="71692">MAATHAIPHMDSMQNQSMQSATMNRVTVGGRRIWYRLTVLQEPNKARACGSGPKSTTDRRPVDPPPIIELRILEGDNIDTAKDITFTYNANFFLFTTLEHARPMANGRVNTPAATSPPVLTGMFVSGMAYLDRPTEAGYFIFPDVSVRHEGRYKFVFSLYEQQKDPNDKTQLTPEQIANGDRPYEEFFDFLLNVESNAFSSYSAKKFPGLSESTTLSRTISEQGCRVRIRRDVRMRRREKKPAATGGNNYEAKQKEEFECRQRTQTPEIKPDPYRARSLSNASMDRNPYPDPYARRPSVSEYSQKAPPPPPPPYGGAPHTPTNAGGHLHFGHAATHHYPPPPQQYPAAQQPQAAPLTPKQPQYGPPQRGYPAQSQYTPLPAPRNSGPLPPPGHAMERPPSQPHQYSMAPRDSSDGDRRMSSSYPAPSTIEPTPKPTTSYSSEPRRLSASYPSLPPVETQQPSSYSSEARSAASYSAPQPPESYTPSNYPPPYSESQASTSYPATPNAENYPTPNDDTRSVTGRKAELEPVPHLPPILDPPPRSSHKEAVTLPPPSSFDRPTTHKRRFEDTFNSDGQFQPLTNGARQVDPHHYAPPARLPGYDEPQGSQPYQFYRADGSISYKPNQEPEAPAPSSKPSLRNAPYNL</sequence>
<feature type="compositionally biased region" description="Polar residues" evidence="9">
    <location>
        <begin position="570"/>
        <end position="584"/>
    </location>
</feature>
<evidence type="ECO:0000256" key="4">
    <source>
        <dbReference type="ARBA" id="ARBA00022969"/>
    </source>
</evidence>
<comment type="subcellular location">
    <subcellularLocation>
        <location evidence="2">Cytoplasm</location>
    </subcellularLocation>
    <subcellularLocation>
        <location evidence="1">Nucleus</location>
    </subcellularLocation>
</comment>
<dbReference type="GO" id="GO:0005737">
    <property type="term" value="C:cytoplasm"/>
    <property type="evidence" value="ECO:0007669"/>
    <property type="project" value="UniProtKB-SubCell"/>
</dbReference>
<evidence type="ECO:0000256" key="8">
    <source>
        <dbReference type="ARBA" id="ARBA00038005"/>
    </source>
</evidence>
<evidence type="ECO:0000256" key="9">
    <source>
        <dbReference type="SAM" id="MobiDB-lite"/>
    </source>
</evidence>
<dbReference type="GO" id="GO:0043455">
    <property type="term" value="P:regulation of secondary metabolic process"/>
    <property type="evidence" value="ECO:0007669"/>
    <property type="project" value="UniProtKB-ARBA"/>
</dbReference>
<accession>A0AAD5RVQ3</accession>
<dbReference type="PROSITE" id="PS51821">
    <property type="entry name" value="VELVET"/>
    <property type="match status" value="1"/>
</dbReference>
<evidence type="ECO:0000313" key="11">
    <source>
        <dbReference type="EMBL" id="KAJ2905139.1"/>
    </source>
</evidence>
<dbReference type="AlphaFoldDB" id="A0AAD5RVQ3"/>
<keyword evidence="5" id="KW-0805">Transcription regulation</keyword>
<feature type="domain" description="Velvet" evidence="10">
    <location>
        <begin position="30"/>
        <end position="230"/>
    </location>
</feature>
<dbReference type="PANTHER" id="PTHR33572:SF14">
    <property type="entry name" value="DEVELOPMENTAL AND SECONDARY METABOLISM REGULATOR VEA"/>
    <property type="match status" value="1"/>
</dbReference>
<comment type="caution">
    <text evidence="11">The sequence shown here is derived from an EMBL/GenBank/DDBJ whole genome shotgun (WGS) entry which is preliminary data.</text>
</comment>
<comment type="similarity">
    <text evidence="8">Belongs to the velvet family. VeA subfamily.</text>
</comment>
<gene>
    <name evidence="11" type="ORF">MKZ38_006216</name>
</gene>
<feature type="compositionally biased region" description="Basic residues" evidence="9">
    <location>
        <begin position="231"/>
        <end position="240"/>
    </location>
</feature>
<feature type="compositionally biased region" description="Polar residues" evidence="9">
    <location>
        <begin position="496"/>
        <end position="514"/>
    </location>
</feature>
<name>A0AAD5RVQ3_9PEZI</name>
<feature type="compositionally biased region" description="Low complexity" evidence="9">
    <location>
        <begin position="462"/>
        <end position="476"/>
    </location>
</feature>
<dbReference type="GO" id="GO:0051176">
    <property type="term" value="P:positive regulation of sulfur metabolic process"/>
    <property type="evidence" value="ECO:0007669"/>
    <property type="project" value="UniProtKB-ARBA"/>
</dbReference>
<keyword evidence="3" id="KW-0963">Cytoplasm</keyword>
<dbReference type="FunFam" id="2.60.40.3960:FF:000001">
    <property type="entry name" value="Sexual development activator VeA"/>
    <property type="match status" value="1"/>
</dbReference>
<dbReference type="InterPro" id="IPR021740">
    <property type="entry name" value="Velvet"/>
</dbReference>
<dbReference type="InterPro" id="IPR037525">
    <property type="entry name" value="Velvet_dom"/>
</dbReference>
<protein>
    <recommendedName>
        <fullName evidence="10">Velvet domain-containing protein</fullName>
    </recommendedName>
</protein>
<keyword evidence="4" id="KW-0749">Sporulation</keyword>
<keyword evidence="7" id="KW-0539">Nucleus</keyword>
<evidence type="ECO:0000256" key="2">
    <source>
        <dbReference type="ARBA" id="ARBA00004496"/>
    </source>
</evidence>
<evidence type="ECO:0000256" key="1">
    <source>
        <dbReference type="ARBA" id="ARBA00004123"/>
    </source>
</evidence>
<keyword evidence="6" id="KW-0804">Transcription</keyword>
<evidence type="ECO:0000256" key="5">
    <source>
        <dbReference type="ARBA" id="ARBA00023015"/>
    </source>
</evidence>
<dbReference type="Proteomes" id="UP001201980">
    <property type="component" value="Unassembled WGS sequence"/>
</dbReference>
<dbReference type="PRINTS" id="PR01217">
    <property type="entry name" value="PRICHEXTENSN"/>
</dbReference>
<feature type="compositionally biased region" description="Pro residues" evidence="9">
    <location>
        <begin position="306"/>
        <end position="315"/>
    </location>
</feature>
<evidence type="ECO:0000256" key="3">
    <source>
        <dbReference type="ARBA" id="ARBA00022490"/>
    </source>
</evidence>
<feature type="compositionally biased region" description="Low complexity" evidence="9">
    <location>
        <begin position="345"/>
        <end position="373"/>
    </location>
</feature>
<feature type="compositionally biased region" description="Low complexity" evidence="9">
    <location>
        <begin position="626"/>
        <end position="637"/>
    </location>
</feature>
<dbReference type="Pfam" id="PF11754">
    <property type="entry name" value="Velvet"/>
    <property type="match status" value="2"/>
</dbReference>
<dbReference type="GO" id="GO:0005634">
    <property type="term" value="C:nucleus"/>
    <property type="evidence" value="ECO:0007669"/>
    <property type="project" value="UniProtKB-SubCell"/>
</dbReference>
<feature type="compositionally biased region" description="Basic and acidic residues" evidence="9">
    <location>
        <begin position="252"/>
        <end position="262"/>
    </location>
</feature>